<organism evidence="3 4">
    <name type="scientific">Rhodococcus antarcticus</name>
    <dbReference type="NCBI Taxonomy" id="2987751"/>
    <lineage>
        <taxon>Bacteria</taxon>
        <taxon>Bacillati</taxon>
        <taxon>Actinomycetota</taxon>
        <taxon>Actinomycetes</taxon>
        <taxon>Mycobacteriales</taxon>
        <taxon>Nocardiaceae</taxon>
        <taxon>Rhodococcus</taxon>
    </lineage>
</organism>
<dbReference type="Pfam" id="PF07687">
    <property type="entry name" value="M20_dimer"/>
    <property type="match status" value="1"/>
</dbReference>
<dbReference type="InterPro" id="IPR017439">
    <property type="entry name" value="Amidohydrolase"/>
</dbReference>
<dbReference type="Pfam" id="PF01546">
    <property type="entry name" value="Peptidase_M20"/>
    <property type="match status" value="1"/>
</dbReference>
<dbReference type="Gene3D" id="3.30.70.360">
    <property type="match status" value="1"/>
</dbReference>
<feature type="domain" description="Peptidase M20 dimerisation" evidence="2">
    <location>
        <begin position="156"/>
        <end position="248"/>
    </location>
</feature>
<protein>
    <recommendedName>
        <fullName evidence="1">Peptidase M20 domain-containing protein 2</fullName>
    </recommendedName>
</protein>
<accession>A0ABY6P4A6</accession>
<evidence type="ECO:0000259" key="2">
    <source>
        <dbReference type="Pfam" id="PF07687"/>
    </source>
</evidence>
<dbReference type="InterPro" id="IPR017144">
    <property type="entry name" value="Xaa-Arg_dipeptidase"/>
</dbReference>
<dbReference type="Proteomes" id="UP001164965">
    <property type="component" value="Chromosome"/>
</dbReference>
<dbReference type="PIRSF" id="PIRSF037226">
    <property type="entry name" value="Amidohydrolase_ACY1L2_prd"/>
    <property type="match status" value="1"/>
</dbReference>
<keyword evidence="4" id="KW-1185">Reference proteome</keyword>
<dbReference type="CDD" id="cd05672">
    <property type="entry name" value="M20_ACY1L2-like"/>
    <property type="match status" value="1"/>
</dbReference>
<dbReference type="EMBL" id="CP110615">
    <property type="protein sequence ID" value="UZJ26491.1"/>
    <property type="molecule type" value="Genomic_DNA"/>
</dbReference>
<name>A0ABY6P4A6_9NOCA</name>
<sequence length="378" mass="38965">MSTHAAELHALSHSLHAEPEIAFAERRSAAKLTESLSQHGFDVRRGVAGLPTAFDATFGSGELVIGLCAEYDALPEVGHACGHNVIAAAALGAGFALAEVADELGITVRVIGTPAEETGGGKVLMLDAGVFDGVAAAMMVHPNPVETVASPSLAIADVAVRYTGKESHAAAAPHLGRNAADAITVAQVGIGLLRQHLEPGQMVHGIVSHGGAAPNIVPAHTEALYYLRARDLESLRRITARARDCFAAGALATGCTHDVVEISPTYAELAPDAWLAQAYRTAVTALGRTPLSRAEEVLRQAGSTDMGNVTRALPGIHPTVAIDCGDAVNHQPEFAAACVNASADRAVLDGATALAHTAIAAATDADQRDRLLEGVARR</sequence>
<evidence type="ECO:0000313" key="4">
    <source>
        <dbReference type="Proteomes" id="UP001164965"/>
    </source>
</evidence>
<gene>
    <name evidence="3" type="ORF">RHODO2019_03190</name>
</gene>
<dbReference type="InterPro" id="IPR011650">
    <property type="entry name" value="Peptidase_M20_dimer"/>
</dbReference>
<dbReference type="SUPFAM" id="SSF53187">
    <property type="entry name" value="Zn-dependent exopeptidases"/>
    <property type="match status" value="1"/>
</dbReference>
<dbReference type="InterPro" id="IPR052030">
    <property type="entry name" value="Peptidase_M20/M20A_hydrolases"/>
</dbReference>
<reference evidence="3" key="1">
    <citation type="submission" date="2022-10" db="EMBL/GenBank/DDBJ databases">
        <title>Rhodococcus sp.75.</title>
        <authorList>
            <person name="Sun M."/>
        </authorList>
    </citation>
    <scope>NUCLEOTIDE SEQUENCE</scope>
    <source>
        <strain evidence="3">75</strain>
    </source>
</reference>
<comment type="similarity">
    <text evidence="1">Belongs to the peptidase M20A family.</text>
</comment>
<dbReference type="NCBIfam" id="TIGR01891">
    <property type="entry name" value="amidohydrolases"/>
    <property type="match status" value="1"/>
</dbReference>
<dbReference type="Gene3D" id="3.40.630.10">
    <property type="entry name" value="Zn peptidases"/>
    <property type="match status" value="1"/>
</dbReference>
<dbReference type="SUPFAM" id="SSF55031">
    <property type="entry name" value="Bacterial exopeptidase dimerisation domain"/>
    <property type="match status" value="1"/>
</dbReference>
<dbReference type="InterPro" id="IPR002933">
    <property type="entry name" value="Peptidase_M20"/>
</dbReference>
<dbReference type="PANTHER" id="PTHR30575">
    <property type="entry name" value="PEPTIDASE M20"/>
    <property type="match status" value="1"/>
</dbReference>
<evidence type="ECO:0000313" key="3">
    <source>
        <dbReference type="EMBL" id="UZJ26491.1"/>
    </source>
</evidence>
<proteinExistence type="inferred from homology"/>
<evidence type="ECO:0000256" key="1">
    <source>
        <dbReference type="PIRNR" id="PIRNR037226"/>
    </source>
</evidence>
<dbReference type="PANTHER" id="PTHR30575:SF0">
    <property type="entry name" value="XAA-ARG DIPEPTIDASE"/>
    <property type="match status" value="1"/>
</dbReference>
<dbReference type="InterPro" id="IPR036264">
    <property type="entry name" value="Bact_exopeptidase_dim_dom"/>
</dbReference>